<dbReference type="Gene3D" id="3.90.220.20">
    <property type="entry name" value="DNA methylase specificity domains"/>
    <property type="match status" value="1"/>
</dbReference>
<sequence>MNAVKLAECCAFFSGGTPEKSKSEYWKGEIPWFSPKDIKSFDLTSSQDRISEAAISESATRLIAPGTILVVGRMLVLRLPLLAGLFHLLSLAKIGAGEQQSPAHSDTNRSV</sequence>
<dbReference type="GO" id="GO:0003677">
    <property type="term" value="F:DNA binding"/>
    <property type="evidence" value="ECO:0007669"/>
    <property type="project" value="UniProtKB-KW"/>
</dbReference>
<proteinExistence type="predicted"/>
<dbReference type="AlphaFoldDB" id="A0A450TMF0"/>
<evidence type="ECO:0000256" key="1">
    <source>
        <dbReference type="ARBA" id="ARBA00022747"/>
    </source>
</evidence>
<evidence type="ECO:0000256" key="2">
    <source>
        <dbReference type="ARBA" id="ARBA00023125"/>
    </source>
</evidence>
<organism evidence="3">
    <name type="scientific">Candidatus Kentrum sp. DK</name>
    <dbReference type="NCBI Taxonomy" id="2126562"/>
    <lineage>
        <taxon>Bacteria</taxon>
        <taxon>Pseudomonadati</taxon>
        <taxon>Pseudomonadota</taxon>
        <taxon>Gammaproteobacteria</taxon>
        <taxon>Candidatus Kentrum</taxon>
    </lineage>
</organism>
<keyword evidence="1" id="KW-0680">Restriction system</keyword>
<dbReference type="GO" id="GO:0009307">
    <property type="term" value="P:DNA restriction-modification system"/>
    <property type="evidence" value="ECO:0007669"/>
    <property type="project" value="UniProtKB-KW"/>
</dbReference>
<accession>A0A450TMF0</accession>
<evidence type="ECO:0008006" key="4">
    <source>
        <dbReference type="Google" id="ProtNLM"/>
    </source>
</evidence>
<protein>
    <recommendedName>
        <fullName evidence="4">Type I restriction modification DNA specificity domain-containing protein</fullName>
    </recommendedName>
</protein>
<reference evidence="3" key="1">
    <citation type="submission" date="2019-02" db="EMBL/GenBank/DDBJ databases">
        <authorList>
            <person name="Gruber-Vodicka R. H."/>
            <person name="Seah K. B. B."/>
        </authorList>
    </citation>
    <scope>NUCLEOTIDE SEQUENCE</scope>
    <source>
        <strain evidence="3">BECK_DK161</strain>
    </source>
</reference>
<evidence type="ECO:0000313" key="3">
    <source>
        <dbReference type="EMBL" id="VFJ68848.1"/>
    </source>
</evidence>
<gene>
    <name evidence="3" type="ORF">BECKDK2373C_GA0170839_11961</name>
</gene>
<dbReference type="InterPro" id="IPR044946">
    <property type="entry name" value="Restrct_endonuc_typeI_TRD_sf"/>
</dbReference>
<keyword evidence="2" id="KW-0238">DNA-binding</keyword>
<name>A0A450TMF0_9GAMM</name>
<dbReference type="SUPFAM" id="SSF116734">
    <property type="entry name" value="DNA methylase specificity domain"/>
    <property type="match status" value="1"/>
</dbReference>
<dbReference type="EMBL" id="CAADEY010000196">
    <property type="protein sequence ID" value="VFJ68848.1"/>
    <property type="molecule type" value="Genomic_DNA"/>
</dbReference>